<evidence type="ECO:0000256" key="2">
    <source>
        <dbReference type="SAM" id="SignalP"/>
    </source>
</evidence>
<sequence length="336" mass="35322">MRSSAFRAFVSVVSMCACFAYQPISPAWAQSGESLAAGRALFDEGMQLLERGKYAEACPKFEASLARLPGNGTRGKLAECYEKIGRTASAWALYREVAVLAARAGDATRQQVAVDRAKALEPKLARITVTAATTPGLIVKRNGEPLVQGELGSAIAVDPGEVTIEATAPERKPWSHRVKIEQGASLRVEIPALPSSTETSRAVVQPKAPLRTEVQPMSPSHYGPQRAIGLLVGGAGLFTMAAGGLLGLTAKASYDDAFEKDCSHSDNTCNEEGQRATDAARDRALVSTIVVGAGAAMAVTGAVLFFTARKRHSDYVLRVAPSVGIGQAGLVVSGRL</sequence>
<dbReference type="RefSeq" id="WP_394833054.1">
    <property type="nucleotide sequence ID" value="NZ_CP089929.1"/>
</dbReference>
<dbReference type="Proteomes" id="UP001374803">
    <property type="component" value="Chromosome"/>
</dbReference>
<feature type="signal peptide" evidence="2">
    <location>
        <begin position="1"/>
        <end position="29"/>
    </location>
</feature>
<gene>
    <name evidence="3" type="ORF">LVJ94_41785</name>
</gene>
<proteinExistence type="predicted"/>
<evidence type="ECO:0000313" key="3">
    <source>
        <dbReference type="EMBL" id="WXB03424.1"/>
    </source>
</evidence>
<evidence type="ECO:0008006" key="5">
    <source>
        <dbReference type="Google" id="ProtNLM"/>
    </source>
</evidence>
<accession>A0ABZ2KXL1</accession>
<dbReference type="InterPro" id="IPR011990">
    <property type="entry name" value="TPR-like_helical_dom_sf"/>
</dbReference>
<dbReference type="Gene3D" id="1.25.40.10">
    <property type="entry name" value="Tetratricopeptide repeat domain"/>
    <property type="match status" value="1"/>
</dbReference>
<organism evidence="3 4">
    <name type="scientific">Pendulispora rubella</name>
    <dbReference type="NCBI Taxonomy" id="2741070"/>
    <lineage>
        <taxon>Bacteria</taxon>
        <taxon>Pseudomonadati</taxon>
        <taxon>Myxococcota</taxon>
        <taxon>Myxococcia</taxon>
        <taxon>Myxococcales</taxon>
        <taxon>Sorangiineae</taxon>
        <taxon>Pendulisporaceae</taxon>
        <taxon>Pendulispora</taxon>
    </lineage>
</organism>
<dbReference type="PROSITE" id="PS51257">
    <property type="entry name" value="PROKAR_LIPOPROTEIN"/>
    <property type="match status" value="1"/>
</dbReference>
<evidence type="ECO:0000313" key="4">
    <source>
        <dbReference type="Proteomes" id="UP001374803"/>
    </source>
</evidence>
<dbReference type="SUPFAM" id="SSF48452">
    <property type="entry name" value="TPR-like"/>
    <property type="match status" value="1"/>
</dbReference>
<dbReference type="EMBL" id="CP089983">
    <property type="protein sequence ID" value="WXB03424.1"/>
    <property type="molecule type" value="Genomic_DNA"/>
</dbReference>
<keyword evidence="2" id="KW-0732">Signal</keyword>
<keyword evidence="4" id="KW-1185">Reference proteome</keyword>
<feature type="chain" id="PRO_5046488961" description="PEGA domain-containing protein" evidence="2">
    <location>
        <begin position="30"/>
        <end position="336"/>
    </location>
</feature>
<keyword evidence="1" id="KW-0472">Membrane</keyword>
<keyword evidence="1" id="KW-0812">Transmembrane</keyword>
<evidence type="ECO:0000256" key="1">
    <source>
        <dbReference type="SAM" id="Phobius"/>
    </source>
</evidence>
<protein>
    <recommendedName>
        <fullName evidence="5">PEGA domain-containing protein</fullName>
    </recommendedName>
</protein>
<name>A0ABZ2KXL1_9BACT</name>
<keyword evidence="1" id="KW-1133">Transmembrane helix</keyword>
<reference evidence="3" key="1">
    <citation type="submission" date="2021-12" db="EMBL/GenBank/DDBJ databases">
        <title>Discovery of the Pendulisporaceae a myxobacterial family with distinct sporulation behavior and unique specialized metabolism.</title>
        <authorList>
            <person name="Garcia R."/>
            <person name="Popoff A."/>
            <person name="Bader C.D."/>
            <person name="Loehr J."/>
            <person name="Walesch S."/>
            <person name="Walt C."/>
            <person name="Boldt J."/>
            <person name="Bunk B."/>
            <person name="Haeckl F.J.F.P.J."/>
            <person name="Gunesch A.P."/>
            <person name="Birkelbach J."/>
            <person name="Nuebel U."/>
            <person name="Pietschmann T."/>
            <person name="Bach T."/>
            <person name="Mueller R."/>
        </authorList>
    </citation>
    <scope>NUCLEOTIDE SEQUENCE</scope>
    <source>
        <strain evidence="3">MSr11367</strain>
    </source>
</reference>
<feature type="transmembrane region" description="Helical" evidence="1">
    <location>
        <begin position="284"/>
        <end position="308"/>
    </location>
</feature>